<reference evidence="7 8" key="1">
    <citation type="submission" date="2016-02" db="EMBL/GenBank/DDBJ databases">
        <title>Genome sequence of Clostridium tepidiprofundi DSM 19306.</title>
        <authorList>
            <person name="Poehlein A."/>
            <person name="Daniel R."/>
        </authorList>
    </citation>
    <scope>NUCLEOTIDE SEQUENCE [LARGE SCALE GENOMIC DNA]</scope>
    <source>
        <strain evidence="7 8">DSM 19306</strain>
    </source>
</reference>
<evidence type="ECO:0000256" key="4">
    <source>
        <dbReference type="ARBA" id="ARBA00023014"/>
    </source>
</evidence>
<keyword evidence="8" id="KW-1185">Reference proteome</keyword>
<dbReference type="RefSeq" id="WP_066825458.1">
    <property type="nucleotide sequence ID" value="NZ_LTBA01000019.1"/>
</dbReference>
<accession>A0A151B325</accession>
<dbReference type="Pfam" id="PF02906">
    <property type="entry name" value="Fe_hyd_lg_C"/>
    <property type="match status" value="1"/>
</dbReference>
<dbReference type="InterPro" id="IPR035965">
    <property type="entry name" value="PAS-like_dom_sf"/>
</dbReference>
<dbReference type="Gene3D" id="3.30.450.20">
    <property type="entry name" value="PAS domain"/>
    <property type="match status" value="1"/>
</dbReference>
<dbReference type="CDD" id="cd00130">
    <property type="entry name" value="PAS"/>
    <property type="match status" value="1"/>
</dbReference>
<evidence type="ECO:0000313" key="7">
    <source>
        <dbReference type="EMBL" id="KYH34318.1"/>
    </source>
</evidence>
<dbReference type="Gene3D" id="3.30.70.20">
    <property type="match status" value="1"/>
</dbReference>
<keyword evidence="4" id="KW-0411">Iron-sulfur</keyword>
<evidence type="ECO:0000313" key="8">
    <source>
        <dbReference type="Proteomes" id="UP000075531"/>
    </source>
</evidence>
<dbReference type="EMBL" id="LTBA01000019">
    <property type="protein sequence ID" value="KYH34318.1"/>
    <property type="molecule type" value="Genomic_DNA"/>
</dbReference>
<comment type="caution">
    <text evidence="7">The sequence shown here is derived from an EMBL/GenBank/DDBJ whole genome shotgun (WGS) entry which is preliminary data.</text>
</comment>
<dbReference type="Proteomes" id="UP000075531">
    <property type="component" value="Unassembled WGS sequence"/>
</dbReference>
<dbReference type="PROSITE" id="PS51656">
    <property type="entry name" value="4FE4S"/>
    <property type="match status" value="1"/>
</dbReference>
<dbReference type="Gene3D" id="1.10.15.40">
    <property type="entry name" value="Electron transport complex subunit B, putative Fe-S cluster"/>
    <property type="match status" value="1"/>
</dbReference>
<keyword evidence="7" id="KW-0560">Oxidoreductase</keyword>
<dbReference type="AlphaFoldDB" id="A0A151B325"/>
<dbReference type="InterPro" id="IPR007202">
    <property type="entry name" value="4Fe-4S_dom"/>
</dbReference>
<keyword evidence="1" id="KW-0004">4Fe-4S</keyword>
<dbReference type="SUPFAM" id="SSF54862">
    <property type="entry name" value="4Fe-4S ferredoxins"/>
    <property type="match status" value="1"/>
</dbReference>
<evidence type="ECO:0000259" key="6">
    <source>
        <dbReference type="PROSITE" id="PS51656"/>
    </source>
</evidence>
<dbReference type="InterPro" id="IPR050340">
    <property type="entry name" value="Cytosolic_Fe-S_CAF"/>
</dbReference>
<dbReference type="PANTHER" id="PTHR11615">
    <property type="entry name" value="NITRATE, FORMATE, IRON DEHYDROGENASE"/>
    <property type="match status" value="1"/>
</dbReference>
<dbReference type="SMART" id="SM00091">
    <property type="entry name" value="PAS"/>
    <property type="match status" value="1"/>
</dbReference>
<gene>
    <name evidence="7" type="ORF">CLTEP_17430</name>
</gene>
<dbReference type="Pfam" id="PF04060">
    <property type="entry name" value="FeS"/>
    <property type="match status" value="1"/>
</dbReference>
<feature type="domain" description="4Fe-4S ferredoxin-type" evidence="5">
    <location>
        <begin position="31"/>
        <end position="60"/>
    </location>
</feature>
<dbReference type="EC" id="1.12.7.2" evidence="7"/>
<evidence type="ECO:0000256" key="2">
    <source>
        <dbReference type="ARBA" id="ARBA00022723"/>
    </source>
</evidence>
<keyword evidence="3" id="KW-0408">Iron</keyword>
<dbReference type="GO" id="GO:0051539">
    <property type="term" value="F:4 iron, 4 sulfur cluster binding"/>
    <property type="evidence" value="ECO:0007669"/>
    <property type="project" value="UniProtKB-KW"/>
</dbReference>
<evidence type="ECO:0000256" key="3">
    <source>
        <dbReference type="ARBA" id="ARBA00023004"/>
    </source>
</evidence>
<dbReference type="SUPFAM" id="SSF53920">
    <property type="entry name" value="Fe-only hydrogenase"/>
    <property type="match status" value="1"/>
</dbReference>
<dbReference type="PROSITE" id="PS00198">
    <property type="entry name" value="4FE4S_FER_1"/>
    <property type="match status" value="1"/>
</dbReference>
<dbReference type="Pfam" id="PF13237">
    <property type="entry name" value="Fer4_10"/>
    <property type="match status" value="1"/>
</dbReference>
<feature type="domain" description="4Fe-4S" evidence="6">
    <location>
        <begin position="358"/>
        <end position="419"/>
    </location>
</feature>
<proteinExistence type="predicted"/>
<dbReference type="GO" id="GO:0008901">
    <property type="term" value="F:ferredoxin hydrogenase activity"/>
    <property type="evidence" value="ECO:0007669"/>
    <property type="project" value="UniProtKB-EC"/>
</dbReference>
<keyword evidence="2" id="KW-0479">Metal-binding</keyword>
<evidence type="ECO:0000259" key="5">
    <source>
        <dbReference type="PROSITE" id="PS51379"/>
    </source>
</evidence>
<evidence type="ECO:0000256" key="1">
    <source>
        <dbReference type="ARBA" id="ARBA00022485"/>
    </source>
</evidence>
<dbReference type="PATRIC" id="fig|1121338.3.peg.1784"/>
<dbReference type="SUPFAM" id="SSF55785">
    <property type="entry name" value="PYP-like sensor domain (PAS domain)"/>
    <property type="match status" value="1"/>
</dbReference>
<dbReference type="GO" id="GO:0046872">
    <property type="term" value="F:metal ion binding"/>
    <property type="evidence" value="ECO:0007669"/>
    <property type="project" value="UniProtKB-KW"/>
</dbReference>
<organism evidence="7 8">
    <name type="scientific">Clostridium tepidiprofundi DSM 19306</name>
    <dbReference type="NCBI Taxonomy" id="1121338"/>
    <lineage>
        <taxon>Bacteria</taxon>
        <taxon>Bacillati</taxon>
        <taxon>Bacillota</taxon>
        <taxon>Clostridia</taxon>
        <taxon>Eubacteriales</taxon>
        <taxon>Clostridiaceae</taxon>
        <taxon>Clostridium</taxon>
    </lineage>
</organism>
<dbReference type="PROSITE" id="PS51379">
    <property type="entry name" value="4FE4S_FER_2"/>
    <property type="match status" value="2"/>
</dbReference>
<dbReference type="InterPro" id="IPR004108">
    <property type="entry name" value="Fe_hydrogenase_lsu_C"/>
</dbReference>
<protein>
    <submittedName>
        <fullName evidence="7">Iron hydrogenase 1</fullName>
        <ecNumber evidence="7">1.12.7.2</ecNumber>
    </submittedName>
</protein>
<name>A0A151B325_9CLOT</name>
<dbReference type="InterPro" id="IPR017900">
    <property type="entry name" value="4Fe4S_Fe_S_CS"/>
</dbReference>
<dbReference type="STRING" id="1121338.CLTEP_17430"/>
<dbReference type="InterPro" id="IPR009016">
    <property type="entry name" value="Fe_hydrogenase"/>
</dbReference>
<sequence>MSLIRLSEGNCRSCYKCINSCTVKAIRMVDEQAEVVGERCVNCGHCIVVCPQGARTIENKVSVIKEILNNKNRKVVASLAPSFAGAFDVDDYRQIVAGLKKIGFSIVEETAIGAEVVSMLYDDFFGENDLENFITTSCPSVNYLIEKYYPSLIKYMAPIVSPMIAHGKLLKKNYGSDCFTVFIGPCVAKQAEAAEEGYEGVIDAVINFGELKKWFIEEGIELTSLSPEEFDRKSPVLGCEFPLLGGIVGNLKKIKKCNYDIIKVDGLKECMGLFESIKRGDLSNVCIEANACRGGCIGGPAMGKQSGSYFNHLIKVKDYIKSKKISEKYDKIDIPTDLDFSTSFKDKSFIIEIASDEKITEILKQMGKYDKSDELNCGICGYDTCRAKAQAVYEGMAEAENCLPYLRSKAERMTNEIFEYSPNIILIVDKHMKIKEINPTAESVFNTKSEYIKDKPVSSIIEDTDFISVMESGKNIFPKKRVYYKDKVILIDSIMYLHKYEVLLAIMRNITEQEKNREDFLDVKQNTLEAAQEVIEKQMRVAQEIASLLGETTAETKVILTKLKQIVLKEEDL</sequence>
<dbReference type="Gene3D" id="3.40.950.10">
    <property type="entry name" value="Fe-only Hydrogenase (Larger Subunit), Chain L, domain 3"/>
    <property type="match status" value="1"/>
</dbReference>
<dbReference type="InterPro" id="IPR017896">
    <property type="entry name" value="4Fe4S_Fe-S-bd"/>
</dbReference>
<dbReference type="InterPro" id="IPR000014">
    <property type="entry name" value="PAS"/>
</dbReference>
<feature type="domain" description="4Fe-4S ferredoxin-type" evidence="5">
    <location>
        <begin position="2"/>
        <end position="30"/>
    </location>
</feature>
<dbReference type="OrthoDB" id="9798098at2"/>